<dbReference type="OrthoDB" id="10268034at2759"/>
<dbReference type="KEGG" id="csl:COCSUDRAFT_17737"/>
<dbReference type="SUPFAM" id="SSF52540">
    <property type="entry name" value="P-loop containing nucleoside triphosphate hydrolases"/>
    <property type="match status" value="1"/>
</dbReference>
<dbReference type="PANTHER" id="PTHR10229:SF0">
    <property type="entry name" value="GTP-BINDING PROTEIN 6-RELATED"/>
    <property type="match status" value="1"/>
</dbReference>
<protein>
    <recommendedName>
        <fullName evidence="9">Hflx-type G domain-containing protein</fullName>
    </recommendedName>
</protein>
<dbReference type="Gene3D" id="3.40.50.11060">
    <property type="entry name" value="GTPase HflX, N-terminal domain"/>
    <property type="match status" value="1"/>
</dbReference>
<keyword evidence="3 8" id="KW-0479">Metal-binding</keyword>
<dbReference type="RefSeq" id="XP_005645816.1">
    <property type="nucleotide sequence ID" value="XM_005645759.1"/>
</dbReference>
<keyword evidence="4 7" id="KW-0547">Nucleotide-binding</keyword>
<feature type="non-terminal residue" evidence="10">
    <location>
        <position position="1"/>
    </location>
</feature>
<sequence>ERALLVGVGAANTGRRQGIQYSLQDSLEELAGLAEAAGLKVVGTLTQHIDPDAQTYLGPGKVEEMLQAVASRGANTVIFDGELSPRQLRNLSRKCSQQTRVCDRTALILDIFKQRAFTKEGQLQVEYAATEYQLPRLTRMWTHLERQSGAGKMKGMGEKQIDVDRRLLRSRLAILRGRLEEVQQCREQYRRSRAELAVPLIALVGYTNAGKSCLMNALTSAAVLSEDALFATLDTTVRKIILPSGLQARPQRHHSSSCLLDTVGFIQKLPPQLVAAFRATLDDIKAASVILHVVDCSHPLAAAQGEAVLKVLKEIGATEVPIITVWNKMDLVRDPEMVATVAGGRQSVVCVSAHTGQGVDELLNVIEEQLKASMEFVHLLIPFSKASSLWDVLLWRANASYCIGNIIHGSVCFHLQHRPCIV</sequence>
<dbReference type="PROSITE" id="PS51705">
    <property type="entry name" value="G_HFLX"/>
    <property type="match status" value="1"/>
</dbReference>
<evidence type="ECO:0000313" key="10">
    <source>
        <dbReference type="EMBL" id="EIE21272.1"/>
    </source>
</evidence>
<dbReference type="GeneID" id="17039254"/>
<feature type="binding site" evidence="8">
    <location>
        <position position="232"/>
    </location>
    <ligand>
        <name>Mg(2+)</name>
        <dbReference type="ChEBI" id="CHEBI:18420"/>
    </ligand>
</feature>
<dbReference type="InterPro" id="IPR030394">
    <property type="entry name" value="G_HFLX_dom"/>
</dbReference>
<dbReference type="NCBIfam" id="TIGR03156">
    <property type="entry name" value="GTP_HflX"/>
    <property type="match status" value="1"/>
</dbReference>
<dbReference type="eggNOG" id="KOG0410">
    <property type="taxonomic scope" value="Eukaryota"/>
</dbReference>
<dbReference type="HAMAP" id="MF_00900">
    <property type="entry name" value="GTPase_HflX"/>
    <property type="match status" value="1"/>
</dbReference>
<dbReference type="FunFam" id="3.40.50.11060:FF:000001">
    <property type="entry name" value="GTPase HflX"/>
    <property type="match status" value="1"/>
</dbReference>
<evidence type="ECO:0000259" key="9">
    <source>
        <dbReference type="PROSITE" id="PS51705"/>
    </source>
</evidence>
<comment type="subcellular location">
    <subcellularLocation>
        <location evidence="1">Cytoplasm</location>
    </subcellularLocation>
</comment>
<dbReference type="PIRSF" id="PIRSF006809">
    <property type="entry name" value="GTP-binding_hflX_prd"/>
    <property type="match status" value="1"/>
</dbReference>
<dbReference type="Pfam" id="PF01926">
    <property type="entry name" value="MMR_HSR1"/>
    <property type="match status" value="1"/>
</dbReference>
<feature type="binding site" evidence="7">
    <location>
        <begin position="230"/>
        <end position="234"/>
    </location>
    <ligand>
        <name>GTP</name>
        <dbReference type="ChEBI" id="CHEBI:37565"/>
    </ligand>
</feature>
<keyword evidence="6 7" id="KW-0342">GTP-binding</keyword>
<feature type="binding site" evidence="7">
    <location>
        <begin position="261"/>
        <end position="264"/>
    </location>
    <ligand>
        <name>GTP</name>
        <dbReference type="ChEBI" id="CHEBI:37565"/>
    </ligand>
</feature>
<comment type="cofactor">
    <cofactor evidence="8">
        <name>Mg(2+)</name>
        <dbReference type="ChEBI" id="CHEBI:18420"/>
    </cofactor>
</comment>
<accession>I0YSA3</accession>
<reference evidence="10 11" key="1">
    <citation type="journal article" date="2012" name="Genome Biol.">
        <title>The genome of the polar eukaryotic microalga coccomyxa subellipsoidea reveals traits of cold adaptation.</title>
        <authorList>
            <person name="Blanc G."/>
            <person name="Agarkova I."/>
            <person name="Grimwood J."/>
            <person name="Kuo A."/>
            <person name="Brueggeman A."/>
            <person name="Dunigan D."/>
            <person name="Gurnon J."/>
            <person name="Ladunga I."/>
            <person name="Lindquist E."/>
            <person name="Lucas S."/>
            <person name="Pangilinan J."/>
            <person name="Proschold T."/>
            <person name="Salamov A."/>
            <person name="Schmutz J."/>
            <person name="Weeks D."/>
            <person name="Yamada T."/>
            <person name="Claverie J.M."/>
            <person name="Grigoriev I."/>
            <person name="Van Etten J."/>
            <person name="Lomsadze A."/>
            <person name="Borodovsky M."/>
        </authorList>
    </citation>
    <scope>NUCLEOTIDE SEQUENCE [LARGE SCALE GENOMIC DNA]</scope>
    <source>
        <strain evidence="10 11">C-169</strain>
    </source>
</reference>
<evidence type="ECO:0000256" key="6">
    <source>
        <dbReference type="ARBA" id="ARBA00023134"/>
    </source>
</evidence>
<proteinExistence type="inferred from homology"/>
<gene>
    <name evidence="10" type="ORF">COCSUDRAFT_17737</name>
</gene>
<evidence type="ECO:0000256" key="7">
    <source>
        <dbReference type="PIRSR" id="PIRSR006809-1"/>
    </source>
</evidence>
<feature type="binding site" evidence="7">
    <location>
        <begin position="205"/>
        <end position="212"/>
    </location>
    <ligand>
        <name>GTP</name>
        <dbReference type="ChEBI" id="CHEBI:37565"/>
    </ligand>
</feature>
<evidence type="ECO:0000256" key="2">
    <source>
        <dbReference type="ARBA" id="ARBA00022490"/>
    </source>
</evidence>
<dbReference type="InterPro" id="IPR025121">
    <property type="entry name" value="GTPase_HflX_N"/>
</dbReference>
<dbReference type="Pfam" id="PF13167">
    <property type="entry name" value="GTP-bdg_N"/>
    <property type="match status" value="1"/>
</dbReference>
<evidence type="ECO:0000313" key="11">
    <source>
        <dbReference type="Proteomes" id="UP000007264"/>
    </source>
</evidence>
<dbReference type="InterPro" id="IPR016496">
    <property type="entry name" value="GTPase_HflX"/>
</dbReference>
<evidence type="ECO:0000256" key="1">
    <source>
        <dbReference type="ARBA" id="ARBA00004496"/>
    </source>
</evidence>
<evidence type="ECO:0000256" key="3">
    <source>
        <dbReference type="ARBA" id="ARBA00022723"/>
    </source>
</evidence>
<dbReference type="CDD" id="cd01878">
    <property type="entry name" value="HflX"/>
    <property type="match status" value="1"/>
</dbReference>
<dbReference type="GO" id="GO:0046872">
    <property type="term" value="F:metal ion binding"/>
    <property type="evidence" value="ECO:0007669"/>
    <property type="project" value="UniProtKB-KW"/>
</dbReference>
<dbReference type="PRINTS" id="PR00326">
    <property type="entry name" value="GTP1OBG"/>
</dbReference>
<dbReference type="STRING" id="574566.I0YSA3"/>
<feature type="binding site" evidence="7">
    <location>
        <begin position="327"/>
        <end position="330"/>
    </location>
    <ligand>
        <name>GTP</name>
        <dbReference type="ChEBI" id="CHEBI:37565"/>
    </ligand>
</feature>
<dbReference type="Pfam" id="PF16360">
    <property type="entry name" value="GTP-bdg_M"/>
    <property type="match status" value="1"/>
</dbReference>
<evidence type="ECO:0000256" key="4">
    <source>
        <dbReference type="ARBA" id="ARBA00022741"/>
    </source>
</evidence>
<dbReference type="InterPro" id="IPR032305">
    <property type="entry name" value="GTP-bd_M"/>
</dbReference>
<feature type="binding site" evidence="7">
    <location>
        <begin position="352"/>
        <end position="354"/>
    </location>
    <ligand>
        <name>GTP</name>
        <dbReference type="ChEBI" id="CHEBI:37565"/>
    </ligand>
</feature>
<dbReference type="Gene3D" id="6.10.250.2860">
    <property type="match status" value="1"/>
</dbReference>
<feature type="domain" description="Hflx-type G" evidence="9">
    <location>
        <begin position="199"/>
        <end position="374"/>
    </location>
</feature>
<dbReference type="EMBL" id="AGSI01000013">
    <property type="protein sequence ID" value="EIE21272.1"/>
    <property type="molecule type" value="Genomic_DNA"/>
</dbReference>
<keyword evidence="5 8" id="KW-0460">Magnesium</keyword>
<comment type="caution">
    <text evidence="10">The sequence shown here is derived from an EMBL/GenBank/DDBJ whole genome shotgun (WGS) entry which is preliminary data.</text>
</comment>
<dbReference type="GO" id="GO:0043022">
    <property type="term" value="F:ribosome binding"/>
    <property type="evidence" value="ECO:0007669"/>
    <property type="project" value="TreeGrafter"/>
</dbReference>
<dbReference type="InterPro" id="IPR006073">
    <property type="entry name" value="GTP-bd"/>
</dbReference>
<dbReference type="InterPro" id="IPR027417">
    <property type="entry name" value="P-loop_NTPase"/>
</dbReference>
<dbReference type="GO" id="GO:0005737">
    <property type="term" value="C:cytoplasm"/>
    <property type="evidence" value="ECO:0007669"/>
    <property type="project" value="UniProtKB-SubCell"/>
</dbReference>
<evidence type="ECO:0000256" key="5">
    <source>
        <dbReference type="ARBA" id="ARBA00022842"/>
    </source>
</evidence>
<dbReference type="Proteomes" id="UP000007264">
    <property type="component" value="Unassembled WGS sequence"/>
</dbReference>
<dbReference type="Gene3D" id="3.40.50.300">
    <property type="entry name" value="P-loop containing nucleotide triphosphate hydrolases"/>
    <property type="match status" value="1"/>
</dbReference>
<dbReference type="AlphaFoldDB" id="I0YSA3"/>
<evidence type="ECO:0000256" key="8">
    <source>
        <dbReference type="PIRSR" id="PIRSR006809-2"/>
    </source>
</evidence>
<organism evidence="10 11">
    <name type="scientific">Coccomyxa subellipsoidea (strain C-169)</name>
    <name type="common">Green microalga</name>
    <dbReference type="NCBI Taxonomy" id="574566"/>
    <lineage>
        <taxon>Eukaryota</taxon>
        <taxon>Viridiplantae</taxon>
        <taxon>Chlorophyta</taxon>
        <taxon>core chlorophytes</taxon>
        <taxon>Trebouxiophyceae</taxon>
        <taxon>Trebouxiophyceae incertae sedis</taxon>
        <taxon>Coccomyxaceae</taxon>
        <taxon>Coccomyxa</taxon>
        <taxon>Coccomyxa subellipsoidea</taxon>
    </lineage>
</organism>
<name>I0YSA3_COCSC</name>
<dbReference type="GO" id="GO:0005525">
    <property type="term" value="F:GTP binding"/>
    <property type="evidence" value="ECO:0007669"/>
    <property type="project" value="UniProtKB-KW"/>
</dbReference>
<feature type="binding site" evidence="8">
    <location>
        <position position="212"/>
    </location>
    <ligand>
        <name>Mg(2+)</name>
        <dbReference type="ChEBI" id="CHEBI:18420"/>
    </ligand>
</feature>
<keyword evidence="11" id="KW-1185">Reference proteome</keyword>
<dbReference type="InterPro" id="IPR042108">
    <property type="entry name" value="GTPase_HflX_N_sf"/>
</dbReference>
<keyword evidence="2" id="KW-0963">Cytoplasm</keyword>
<dbReference type="PANTHER" id="PTHR10229">
    <property type="entry name" value="GTP-BINDING PROTEIN HFLX"/>
    <property type="match status" value="1"/>
</dbReference>